<dbReference type="SUPFAM" id="SSF47323">
    <property type="entry name" value="Anticodon-binding domain of a subclass of class I aminoacyl-tRNA synthetases"/>
    <property type="match status" value="1"/>
</dbReference>
<feature type="domain" description="Methionyl/Leucyl tRNA synthetase" evidence="8">
    <location>
        <begin position="8"/>
        <end position="367"/>
    </location>
</feature>
<comment type="subcellular location">
    <subcellularLocation>
        <location evidence="7">Cytoplasm</location>
    </subcellularLocation>
</comment>
<keyword evidence="2 7" id="KW-0436">Ligase</keyword>
<dbReference type="Pfam" id="PF19303">
    <property type="entry name" value="Anticodon_3"/>
    <property type="match status" value="1"/>
</dbReference>
<dbReference type="Gene3D" id="3.40.50.620">
    <property type="entry name" value="HUPs"/>
    <property type="match status" value="1"/>
</dbReference>
<dbReference type="InterPro" id="IPR041872">
    <property type="entry name" value="Anticodon_Met"/>
</dbReference>
<dbReference type="GO" id="GO:0005737">
    <property type="term" value="C:cytoplasm"/>
    <property type="evidence" value="ECO:0007669"/>
    <property type="project" value="UniProtKB-SubCell"/>
</dbReference>
<evidence type="ECO:0000256" key="5">
    <source>
        <dbReference type="ARBA" id="ARBA00022917"/>
    </source>
</evidence>
<dbReference type="InterPro" id="IPR033911">
    <property type="entry name" value="MetRS_core"/>
</dbReference>
<evidence type="ECO:0000256" key="3">
    <source>
        <dbReference type="ARBA" id="ARBA00022741"/>
    </source>
</evidence>
<feature type="short sequence motif" description="'HIGH' region" evidence="7">
    <location>
        <begin position="14"/>
        <end position="24"/>
    </location>
</feature>
<evidence type="ECO:0000256" key="2">
    <source>
        <dbReference type="ARBA" id="ARBA00022598"/>
    </source>
</evidence>
<dbReference type="PROSITE" id="PS51257">
    <property type="entry name" value="PROKAR_LIPOPROTEIN"/>
    <property type="match status" value="1"/>
</dbReference>
<comment type="caution">
    <text evidence="10">The sequence shown here is derived from an EMBL/GenBank/DDBJ whole genome shotgun (WGS) entry which is preliminary data.</text>
</comment>
<gene>
    <name evidence="7 10" type="primary">metG</name>
    <name evidence="10" type="ORF">GCM10011332_18090</name>
</gene>
<dbReference type="FunFam" id="2.170.220.10:FF:000002">
    <property type="entry name" value="Methionine--tRNA ligase"/>
    <property type="match status" value="1"/>
</dbReference>
<evidence type="ECO:0000256" key="4">
    <source>
        <dbReference type="ARBA" id="ARBA00022840"/>
    </source>
</evidence>
<evidence type="ECO:0000256" key="7">
    <source>
        <dbReference type="HAMAP-Rule" id="MF_01228"/>
    </source>
</evidence>
<keyword evidence="7" id="KW-0963">Cytoplasm</keyword>
<dbReference type="EC" id="6.1.1.10" evidence="7"/>
<dbReference type="Gene3D" id="1.10.730.10">
    <property type="entry name" value="Isoleucyl-tRNA Synthetase, Domain 1"/>
    <property type="match status" value="1"/>
</dbReference>
<dbReference type="InterPro" id="IPR009080">
    <property type="entry name" value="tRNAsynth_Ia_anticodon-bd"/>
</dbReference>
<evidence type="ECO:0000259" key="8">
    <source>
        <dbReference type="Pfam" id="PF09334"/>
    </source>
</evidence>
<dbReference type="GO" id="GO:0005524">
    <property type="term" value="F:ATP binding"/>
    <property type="evidence" value="ECO:0007669"/>
    <property type="project" value="UniProtKB-UniRule"/>
</dbReference>
<comment type="catalytic activity">
    <reaction evidence="7">
        <text>tRNA(Met) + L-methionine + ATP = L-methionyl-tRNA(Met) + AMP + diphosphate</text>
        <dbReference type="Rhea" id="RHEA:13481"/>
        <dbReference type="Rhea" id="RHEA-COMP:9667"/>
        <dbReference type="Rhea" id="RHEA-COMP:9698"/>
        <dbReference type="ChEBI" id="CHEBI:30616"/>
        <dbReference type="ChEBI" id="CHEBI:33019"/>
        <dbReference type="ChEBI" id="CHEBI:57844"/>
        <dbReference type="ChEBI" id="CHEBI:78442"/>
        <dbReference type="ChEBI" id="CHEBI:78530"/>
        <dbReference type="ChEBI" id="CHEBI:456215"/>
        <dbReference type="EC" id="6.1.1.10"/>
    </reaction>
</comment>
<proteinExistence type="inferred from homology"/>
<dbReference type="RefSeq" id="WP_188664051.1">
    <property type="nucleotide sequence ID" value="NZ_BMHV01000011.1"/>
</dbReference>
<dbReference type="HAMAP" id="MF_01228">
    <property type="entry name" value="Met_tRNA_synth_type2"/>
    <property type="match status" value="1"/>
</dbReference>
<accession>A0A917BZA2</accession>
<dbReference type="InterPro" id="IPR014729">
    <property type="entry name" value="Rossmann-like_a/b/a_fold"/>
</dbReference>
<comment type="similarity">
    <text evidence="7">Belongs to the class-I aminoacyl-tRNA synthetase family. MetG type 2B subfamily.</text>
</comment>
<dbReference type="AlphaFoldDB" id="A0A917BZA2"/>
<dbReference type="CDD" id="cd07957">
    <property type="entry name" value="Anticodon_Ia_Met"/>
    <property type="match status" value="1"/>
</dbReference>
<keyword evidence="6 7" id="KW-0030">Aminoacyl-tRNA synthetase</keyword>
<reference evidence="10" key="1">
    <citation type="journal article" date="2014" name="Int. J. Syst. Evol. Microbiol.">
        <title>Complete genome sequence of Corynebacterium casei LMG S-19264T (=DSM 44701T), isolated from a smear-ripened cheese.</title>
        <authorList>
            <consortium name="US DOE Joint Genome Institute (JGI-PGF)"/>
            <person name="Walter F."/>
            <person name="Albersmeier A."/>
            <person name="Kalinowski J."/>
            <person name="Ruckert C."/>
        </authorList>
    </citation>
    <scope>NUCLEOTIDE SEQUENCE</scope>
    <source>
        <strain evidence="10">CGMCC 1.15254</strain>
    </source>
</reference>
<name>A0A917BZA2_9PROT</name>
<comment type="subunit">
    <text evidence="7">Monomer.</text>
</comment>
<dbReference type="NCBIfam" id="TIGR00398">
    <property type="entry name" value="metG"/>
    <property type="match status" value="1"/>
</dbReference>
<dbReference type="PANTHER" id="PTHR43326">
    <property type="entry name" value="METHIONYL-TRNA SYNTHETASE"/>
    <property type="match status" value="1"/>
</dbReference>
<dbReference type="Pfam" id="PF09334">
    <property type="entry name" value="tRNA-synt_1g"/>
    <property type="match status" value="1"/>
</dbReference>
<dbReference type="InterPro" id="IPR015413">
    <property type="entry name" value="Methionyl/Leucyl_tRNA_Synth"/>
</dbReference>
<dbReference type="NCBIfam" id="NF008900">
    <property type="entry name" value="PRK12267.1"/>
    <property type="match status" value="1"/>
</dbReference>
<evidence type="ECO:0000256" key="6">
    <source>
        <dbReference type="ARBA" id="ARBA00023146"/>
    </source>
</evidence>
<dbReference type="SUPFAM" id="SSF52374">
    <property type="entry name" value="Nucleotidylyl transferase"/>
    <property type="match status" value="1"/>
</dbReference>
<dbReference type="CDD" id="cd00814">
    <property type="entry name" value="MetRS_core"/>
    <property type="match status" value="1"/>
</dbReference>
<dbReference type="GO" id="GO:0004825">
    <property type="term" value="F:methionine-tRNA ligase activity"/>
    <property type="evidence" value="ECO:0007669"/>
    <property type="project" value="UniProtKB-UniRule"/>
</dbReference>
<comment type="caution">
    <text evidence="7">Lacks conserved residue(s) required for the propagation of feature annotation.</text>
</comment>
<keyword evidence="5 7" id="KW-0648">Protein biosynthesis</keyword>
<comment type="function">
    <text evidence="1 7">Is required not only for elongation of protein synthesis but also for the initiation of all mRNA translation through initiator tRNA(fMet) aminoacylation.</text>
</comment>
<dbReference type="Proteomes" id="UP000632498">
    <property type="component" value="Unassembled WGS sequence"/>
</dbReference>
<dbReference type="PRINTS" id="PR01041">
    <property type="entry name" value="TRNASYNTHMET"/>
</dbReference>
<keyword evidence="11" id="KW-1185">Reference proteome</keyword>
<dbReference type="Gene3D" id="2.170.220.10">
    <property type="match status" value="1"/>
</dbReference>
<reference evidence="10" key="2">
    <citation type="submission" date="2020-09" db="EMBL/GenBank/DDBJ databases">
        <authorList>
            <person name="Sun Q."/>
            <person name="Zhou Y."/>
        </authorList>
    </citation>
    <scope>NUCLEOTIDE SEQUENCE</scope>
    <source>
        <strain evidence="10">CGMCC 1.15254</strain>
    </source>
</reference>
<dbReference type="InterPro" id="IPR023457">
    <property type="entry name" value="Met-tRNA_synth_2"/>
</dbReference>
<dbReference type="PANTHER" id="PTHR43326:SF1">
    <property type="entry name" value="METHIONINE--TRNA LIGASE, MITOCHONDRIAL"/>
    <property type="match status" value="1"/>
</dbReference>
<keyword evidence="4 7" id="KW-0067">ATP-binding</keyword>
<evidence type="ECO:0000313" key="10">
    <source>
        <dbReference type="EMBL" id="GGF64375.1"/>
    </source>
</evidence>
<protein>
    <recommendedName>
        <fullName evidence="7">Methionine--tRNA ligase</fullName>
        <ecNumber evidence="7">6.1.1.10</ecNumber>
    </recommendedName>
    <alternativeName>
        <fullName evidence="7">Methionyl-tRNA synthetase</fullName>
        <shortName evidence="7">MetRS</shortName>
    </alternativeName>
</protein>
<evidence type="ECO:0000256" key="1">
    <source>
        <dbReference type="ARBA" id="ARBA00003314"/>
    </source>
</evidence>
<dbReference type="EMBL" id="BMHV01000011">
    <property type="protein sequence ID" value="GGF64375.1"/>
    <property type="molecule type" value="Genomic_DNA"/>
</dbReference>
<sequence>MSGSKPFYITTPIYYVNDKPHIGHAYTSLACDVMARFKRLDGFDVKFLTGTDEHGQKVEKSANAKGVDPKTFTDSVSQNFRDLAAFMGYSNDDFIRTTEERHKKACQALWMRLQERGDIYLGGYEGWYAVRDEAFYTEDELEKKPDGTRIAKASGAEVEWVEEPSYFFKLSAYEDKLLKFYDENPNFILPKSRRNEVISFVKGGLQDLSVSRTTFKWGVPVPGDDDHIMYVWMDALTNYITAVGYPDEEAEQYKKYWPADVHMVGKDILRFHAVYWPAFLMAADLPLPKRVFAHGWWTNEGQKISKSLGNVIDPIDLVNKYGLDQVRYFMLREVPFGNDGDFAHSAMVTRMNSELANDLGNLSQRVLSMIVKNCDEAIPAPGAYSEEDQVMIAQAYNLVSGVREKIDVQAFNDAIETIWLVIRAANAYVDKQAPWKLKKEDPDRMATVLYVLAETIRNVALVLQPFMPTSMDKMLGLLEIAPENRNFEACGEAGALMAGTKLEKPEGVFPRFIDHEELEKTYEGKDGTFLIKRALRQNPKNKETVFEIEFKDGKLDELNSADLEKAKEKGALTQV</sequence>
<evidence type="ECO:0000259" key="9">
    <source>
        <dbReference type="Pfam" id="PF19303"/>
    </source>
</evidence>
<dbReference type="GO" id="GO:0006431">
    <property type="term" value="P:methionyl-tRNA aminoacylation"/>
    <property type="evidence" value="ECO:0007669"/>
    <property type="project" value="UniProtKB-UniRule"/>
</dbReference>
<keyword evidence="3 7" id="KW-0547">Nucleotide-binding</keyword>
<evidence type="ECO:0000313" key="11">
    <source>
        <dbReference type="Proteomes" id="UP000632498"/>
    </source>
</evidence>
<feature type="short sequence motif" description="'KMSKS' region" evidence="7">
    <location>
        <begin position="303"/>
        <end position="307"/>
    </location>
</feature>
<dbReference type="InterPro" id="IPR014758">
    <property type="entry name" value="Met-tRNA_synth"/>
</dbReference>
<feature type="domain" description="Methionyl-tRNA synthetase anticodon-binding" evidence="9">
    <location>
        <begin position="378"/>
        <end position="517"/>
    </location>
</feature>
<organism evidence="10 11">
    <name type="scientific">Terasakiella brassicae</name>
    <dbReference type="NCBI Taxonomy" id="1634917"/>
    <lineage>
        <taxon>Bacteria</taxon>
        <taxon>Pseudomonadati</taxon>
        <taxon>Pseudomonadota</taxon>
        <taxon>Alphaproteobacteria</taxon>
        <taxon>Rhodospirillales</taxon>
        <taxon>Terasakiellaceae</taxon>
        <taxon>Terasakiella</taxon>
    </lineage>
</organism>